<reference evidence="2" key="2">
    <citation type="submission" date="2021-02" db="EMBL/GenBank/DDBJ databases">
        <authorList>
            <person name="Kimball J.A."/>
            <person name="Haas M.W."/>
            <person name="Macchietto M."/>
            <person name="Kono T."/>
            <person name="Duquette J."/>
            <person name="Shao M."/>
        </authorList>
    </citation>
    <scope>NUCLEOTIDE SEQUENCE</scope>
    <source>
        <tissue evidence="2">Fresh leaf tissue</tissue>
    </source>
</reference>
<reference evidence="2" key="1">
    <citation type="journal article" date="2021" name="bioRxiv">
        <title>Whole Genome Assembly and Annotation of Northern Wild Rice, Zizania palustris L., Supports a Whole Genome Duplication in the Zizania Genus.</title>
        <authorList>
            <person name="Haas M."/>
            <person name="Kono T."/>
            <person name="Macchietto M."/>
            <person name="Millas R."/>
            <person name="McGilp L."/>
            <person name="Shao M."/>
            <person name="Duquette J."/>
            <person name="Hirsch C.N."/>
            <person name="Kimball J."/>
        </authorList>
    </citation>
    <scope>NUCLEOTIDE SEQUENCE</scope>
    <source>
        <tissue evidence="2">Fresh leaf tissue</tissue>
    </source>
</reference>
<name>A0A8J5SXG0_ZIZPA</name>
<feature type="region of interest" description="Disordered" evidence="1">
    <location>
        <begin position="1"/>
        <end position="32"/>
    </location>
</feature>
<dbReference type="Proteomes" id="UP000729402">
    <property type="component" value="Unassembled WGS sequence"/>
</dbReference>
<keyword evidence="3" id="KW-1185">Reference proteome</keyword>
<proteinExistence type="predicted"/>
<sequence length="110" mass="11742">MNSRSGPSGRVRDIDAGDYQRGPSGGAINPSNCRSVAAEEVVNRVTDPPLGSLGDSSVEFLQMYEYSVSLVQSPTDARTRNLVEGPLKIPSPITERVEPKGKSPVEVNLS</sequence>
<comment type="caution">
    <text evidence="2">The sequence shown here is derived from an EMBL/GenBank/DDBJ whole genome shotgun (WGS) entry which is preliminary data.</text>
</comment>
<dbReference type="AlphaFoldDB" id="A0A8J5SXG0"/>
<organism evidence="2 3">
    <name type="scientific">Zizania palustris</name>
    <name type="common">Northern wild rice</name>
    <dbReference type="NCBI Taxonomy" id="103762"/>
    <lineage>
        <taxon>Eukaryota</taxon>
        <taxon>Viridiplantae</taxon>
        <taxon>Streptophyta</taxon>
        <taxon>Embryophyta</taxon>
        <taxon>Tracheophyta</taxon>
        <taxon>Spermatophyta</taxon>
        <taxon>Magnoliopsida</taxon>
        <taxon>Liliopsida</taxon>
        <taxon>Poales</taxon>
        <taxon>Poaceae</taxon>
        <taxon>BOP clade</taxon>
        <taxon>Oryzoideae</taxon>
        <taxon>Oryzeae</taxon>
        <taxon>Zizaniinae</taxon>
        <taxon>Zizania</taxon>
    </lineage>
</organism>
<accession>A0A8J5SXG0</accession>
<protein>
    <submittedName>
        <fullName evidence="2">Uncharacterized protein</fullName>
    </submittedName>
</protein>
<evidence type="ECO:0000256" key="1">
    <source>
        <dbReference type="SAM" id="MobiDB-lite"/>
    </source>
</evidence>
<dbReference type="EMBL" id="JAAALK010000284">
    <property type="protein sequence ID" value="KAG8068815.1"/>
    <property type="molecule type" value="Genomic_DNA"/>
</dbReference>
<gene>
    <name evidence="2" type="ORF">GUJ93_ZPchr0005g15268</name>
</gene>
<evidence type="ECO:0000313" key="3">
    <source>
        <dbReference type="Proteomes" id="UP000729402"/>
    </source>
</evidence>
<evidence type="ECO:0000313" key="2">
    <source>
        <dbReference type="EMBL" id="KAG8068815.1"/>
    </source>
</evidence>